<comment type="function">
    <text evidence="1 4">This protein is a component of the acetyl coenzyme A carboxylase complex; first, biotin carboxylase catalyzes the carboxylation of the carrier protein and then the transcarboxylase transfers the carboxyl group to form malonyl-CoA.</text>
</comment>
<keyword evidence="4" id="KW-0276">Fatty acid metabolism</keyword>
<evidence type="ECO:0000259" key="5">
    <source>
        <dbReference type="PROSITE" id="PS50968"/>
    </source>
</evidence>
<dbReference type="InterPro" id="IPR050709">
    <property type="entry name" value="Biotin_Carboxyl_Carrier/Decarb"/>
</dbReference>
<feature type="domain" description="Lipoyl-binding" evidence="5">
    <location>
        <begin position="82"/>
        <end position="158"/>
    </location>
</feature>
<comment type="pathway">
    <text evidence="4">Lipid metabolism; fatty acid biosynthesis.</text>
</comment>
<dbReference type="UniPathway" id="UPA00094"/>
<dbReference type="EMBL" id="CR555306">
    <property type="protein sequence ID" value="CAI09403.1"/>
    <property type="molecule type" value="Genomic_DNA"/>
</dbReference>
<dbReference type="CDD" id="cd06850">
    <property type="entry name" value="biotinyl_domain"/>
    <property type="match status" value="1"/>
</dbReference>
<dbReference type="RefSeq" id="WP_011239067.1">
    <property type="nucleotide sequence ID" value="NC_006513.1"/>
</dbReference>
<dbReference type="SUPFAM" id="SSF51230">
    <property type="entry name" value="Single hybrid motif"/>
    <property type="match status" value="1"/>
</dbReference>
<evidence type="ECO:0000256" key="3">
    <source>
        <dbReference type="ARBA" id="ARBA00023267"/>
    </source>
</evidence>
<dbReference type="OrthoDB" id="5297413at2"/>
<name>Q5NZW1_AROAE</name>
<dbReference type="InterPro" id="IPR001249">
    <property type="entry name" value="AcCoA_biotinCC"/>
</dbReference>
<evidence type="ECO:0000256" key="1">
    <source>
        <dbReference type="ARBA" id="ARBA00003761"/>
    </source>
</evidence>
<dbReference type="PROSITE" id="PS50968">
    <property type="entry name" value="BIOTINYL_LIPOYL"/>
    <property type="match status" value="1"/>
</dbReference>
<keyword evidence="7" id="KW-1185">Reference proteome</keyword>
<accession>Q5NZW1</accession>
<keyword evidence="4" id="KW-0275">Fatty acid biosynthesis</keyword>
<dbReference type="PANTHER" id="PTHR45266:SF3">
    <property type="entry name" value="OXALOACETATE DECARBOXYLASE ALPHA CHAIN"/>
    <property type="match status" value="1"/>
</dbReference>
<keyword evidence="4" id="KW-0444">Lipid biosynthesis</keyword>
<proteinExistence type="predicted"/>
<organism evidence="6 7">
    <name type="scientific">Aromatoleum aromaticum (strain DSM 19018 / LMG 30748 / EbN1)</name>
    <name type="common">Azoarcus sp. (strain EbN1)</name>
    <dbReference type="NCBI Taxonomy" id="76114"/>
    <lineage>
        <taxon>Bacteria</taxon>
        <taxon>Pseudomonadati</taxon>
        <taxon>Pseudomonadota</taxon>
        <taxon>Betaproteobacteria</taxon>
        <taxon>Rhodocyclales</taxon>
        <taxon>Rhodocyclaceae</taxon>
        <taxon>Aromatoleum</taxon>
    </lineage>
</organism>
<dbReference type="KEGG" id="eba:ebA5773"/>
<dbReference type="GO" id="GO:0003989">
    <property type="term" value="F:acetyl-CoA carboxylase activity"/>
    <property type="evidence" value="ECO:0007669"/>
    <property type="project" value="InterPro"/>
</dbReference>
<dbReference type="HOGENOM" id="CLU_016733_3_0_4"/>
<dbReference type="Gene3D" id="2.40.50.100">
    <property type="match status" value="1"/>
</dbReference>
<dbReference type="Pfam" id="PF00364">
    <property type="entry name" value="Biotin_lipoyl"/>
    <property type="match status" value="1"/>
</dbReference>
<keyword evidence="4" id="KW-0443">Lipid metabolism</keyword>
<sequence length="162" mass="16738">MDIDLEELAAMVELLKGAEFSEFRYEKGDMRVTISRGGVSAGDAAAPVSVPATRSAALPAAPSVQPAVVSRPVSAMATPEGAEVVTAPLLGSFYARPKPGEAPFVKVGDRVEAKTILCIVEVMKLMNSVEAGVCGVIVAIHADDGQLVEFGQPLFSIAPGDA</sequence>
<reference evidence="6 7" key="1">
    <citation type="journal article" date="2005" name="Arch. Microbiol.">
        <title>The genome sequence of an anaerobic aromatic-degrading denitrifying bacterium, strain EbN1.</title>
        <authorList>
            <person name="Rabus R."/>
            <person name="Kube M."/>
            <person name="Heider J."/>
            <person name="Beck A."/>
            <person name="Heitmann K."/>
            <person name="Widdel F."/>
            <person name="Reinhardt R."/>
        </authorList>
    </citation>
    <scope>NUCLEOTIDE SEQUENCE [LARGE SCALE GENOMIC DNA]</scope>
    <source>
        <strain evidence="6 7">EbN1</strain>
    </source>
</reference>
<dbReference type="AlphaFoldDB" id="Q5NZW1"/>
<dbReference type="NCBIfam" id="TIGR00531">
    <property type="entry name" value="BCCP"/>
    <property type="match status" value="1"/>
</dbReference>
<dbReference type="Proteomes" id="UP000006552">
    <property type="component" value="Chromosome"/>
</dbReference>
<evidence type="ECO:0000256" key="2">
    <source>
        <dbReference type="ARBA" id="ARBA00017562"/>
    </source>
</evidence>
<dbReference type="PANTHER" id="PTHR45266">
    <property type="entry name" value="OXALOACETATE DECARBOXYLASE ALPHA CHAIN"/>
    <property type="match status" value="1"/>
</dbReference>
<dbReference type="eggNOG" id="COG0511">
    <property type="taxonomic scope" value="Bacteria"/>
</dbReference>
<dbReference type="GO" id="GO:0009317">
    <property type="term" value="C:acetyl-CoA carboxylase complex"/>
    <property type="evidence" value="ECO:0007669"/>
    <property type="project" value="InterPro"/>
</dbReference>
<evidence type="ECO:0000313" key="6">
    <source>
        <dbReference type="EMBL" id="CAI09403.1"/>
    </source>
</evidence>
<gene>
    <name evidence="6" type="primary">xccB</name>
    <name evidence="6" type="ORF">ebA5773</name>
</gene>
<dbReference type="GO" id="GO:0006633">
    <property type="term" value="P:fatty acid biosynthetic process"/>
    <property type="evidence" value="ECO:0007669"/>
    <property type="project" value="UniProtKB-UniPathway"/>
</dbReference>
<dbReference type="InterPro" id="IPR000089">
    <property type="entry name" value="Biotin_lipoyl"/>
</dbReference>
<evidence type="ECO:0000256" key="4">
    <source>
        <dbReference type="RuleBase" id="RU364072"/>
    </source>
</evidence>
<dbReference type="PRINTS" id="PR01071">
    <property type="entry name" value="ACOABIOTINCC"/>
</dbReference>
<evidence type="ECO:0000313" key="7">
    <source>
        <dbReference type="Proteomes" id="UP000006552"/>
    </source>
</evidence>
<protein>
    <recommendedName>
        <fullName evidence="2 4">Biotin carboxyl carrier protein of acetyl-CoA carboxylase</fullName>
    </recommendedName>
</protein>
<dbReference type="InterPro" id="IPR011053">
    <property type="entry name" value="Single_hybrid_motif"/>
</dbReference>
<dbReference type="STRING" id="76114.ebA5773"/>
<keyword evidence="3 4" id="KW-0092">Biotin</keyword>